<name>A0A498JAE4_MALDO</name>
<evidence type="ECO:0008006" key="3">
    <source>
        <dbReference type="Google" id="ProtNLM"/>
    </source>
</evidence>
<evidence type="ECO:0000313" key="2">
    <source>
        <dbReference type="Proteomes" id="UP000290289"/>
    </source>
</evidence>
<evidence type="ECO:0000313" key="1">
    <source>
        <dbReference type="EMBL" id="RXH91815.1"/>
    </source>
</evidence>
<sequence length="69" mass="7860">MVALKRMVQSSVSTTTIHVKVVAQSIEMAIPDQFPANLWVLVVDDDTTCLRILKLMFLWCLYQGMSLIF</sequence>
<proteinExistence type="predicted"/>
<organism evidence="1 2">
    <name type="scientific">Malus domestica</name>
    <name type="common">Apple</name>
    <name type="synonym">Pyrus malus</name>
    <dbReference type="NCBI Taxonomy" id="3750"/>
    <lineage>
        <taxon>Eukaryota</taxon>
        <taxon>Viridiplantae</taxon>
        <taxon>Streptophyta</taxon>
        <taxon>Embryophyta</taxon>
        <taxon>Tracheophyta</taxon>
        <taxon>Spermatophyta</taxon>
        <taxon>Magnoliopsida</taxon>
        <taxon>eudicotyledons</taxon>
        <taxon>Gunneridae</taxon>
        <taxon>Pentapetalae</taxon>
        <taxon>rosids</taxon>
        <taxon>fabids</taxon>
        <taxon>Rosales</taxon>
        <taxon>Rosaceae</taxon>
        <taxon>Amygdaloideae</taxon>
        <taxon>Maleae</taxon>
        <taxon>Malus</taxon>
    </lineage>
</organism>
<gene>
    <name evidence="1" type="ORF">DVH24_020838</name>
</gene>
<dbReference type="Proteomes" id="UP000290289">
    <property type="component" value="Chromosome 8"/>
</dbReference>
<dbReference type="EMBL" id="RDQH01000334">
    <property type="protein sequence ID" value="RXH91815.1"/>
    <property type="molecule type" value="Genomic_DNA"/>
</dbReference>
<comment type="caution">
    <text evidence="1">The sequence shown here is derived from an EMBL/GenBank/DDBJ whole genome shotgun (WGS) entry which is preliminary data.</text>
</comment>
<keyword evidence="2" id="KW-1185">Reference proteome</keyword>
<reference evidence="1 2" key="1">
    <citation type="submission" date="2018-10" db="EMBL/GenBank/DDBJ databases">
        <title>A high-quality apple genome assembly.</title>
        <authorList>
            <person name="Hu J."/>
        </authorList>
    </citation>
    <scope>NUCLEOTIDE SEQUENCE [LARGE SCALE GENOMIC DNA]</scope>
    <source>
        <strain evidence="2">cv. HFTH1</strain>
        <tissue evidence="1">Young leaf</tissue>
    </source>
</reference>
<accession>A0A498JAE4</accession>
<protein>
    <recommendedName>
        <fullName evidence="3">Response regulatory domain-containing protein</fullName>
    </recommendedName>
</protein>
<dbReference type="AlphaFoldDB" id="A0A498JAE4"/>